<keyword evidence="2" id="KW-0560">Oxidoreductase</keyword>
<reference evidence="2 3" key="1">
    <citation type="journal article" date="2017" name="Nature">
        <title>The Apostasia genome and the evolution of orchids.</title>
        <authorList>
            <person name="Zhang G.Q."/>
            <person name="Liu K.W."/>
            <person name="Li Z."/>
            <person name="Lohaus R."/>
            <person name="Hsiao Y.Y."/>
            <person name="Niu S.C."/>
            <person name="Wang J.Y."/>
            <person name="Lin Y.C."/>
            <person name="Xu Q."/>
            <person name="Chen L.J."/>
            <person name="Yoshida K."/>
            <person name="Fujiwara S."/>
            <person name="Wang Z.W."/>
            <person name="Zhang Y.Q."/>
            <person name="Mitsuda N."/>
            <person name="Wang M."/>
            <person name="Liu G.H."/>
            <person name="Pecoraro L."/>
            <person name="Huang H.X."/>
            <person name="Xiao X.J."/>
            <person name="Lin M."/>
            <person name="Wu X.Y."/>
            <person name="Wu W.L."/>
            <person name="Chen Y.Y."/>
            <person name="Chang S.B."/>
            <person name="Sakamoto S."/>
            <person name="Ohme-Takagi M."/>
            <person name="Yagi M."/>
            <person name="Zeng S.J."/>
            <person name="Shen C.Y."/>
            <person name="Yeh C.M."/>
            <person name="Luo Y.B."/>
            <person name="Tsai W.C."/>
            <person name="Van de Peer Y."/>
            <person name="Liu Z.J."/>
        </authorList>
    </citation>
    <scope>NUCLEOTIDE SEQUENCE [LARGE SCALE GENOMIC DNA]</scope>
    <source>
        <strain evidence="3">cv. Shenzhen</strain>
        <tissue evidence="2">Stem</tissue>
    </source>
</reference>
<dbReference type="AlphaFoldDB" id="A0A2I0ALF4"/>
<dbReference type="STRING" id="1088818.A0A2I0ALF4"/>
<dbReference type="EC" id="1.1.1.1" evidence="2"/>
<feature type="domain" description="hAT-like transposase RNase-H fold" evidence="1">
    <location>
        <begin position="52"/>
        <end position="150"/>
    </location>
</feature>
<name>A0A2I0ALF4_9ASPA</name>
<dbReference type="OrthoDB" id="1935496at2759"/>
<evidence type="ECO:0000259" key="1">
    <source>
        <dbReference type="Pfam" id="PF14372"/>
    </source>
</evidence>
<dbReference type="Proteomes" id="UP000236161">
    <property type="component" value="Unassembled WGS sequence"/>
</dbReference>
<organism evidence="2 3">
    <name type="scientific">Apostasia shenzhenica</name>
    <dbReference type="NCBI Taxonomy" id="1088818"/>
    <lineage>
        <taxon>Eukaryota</taxon>
        <taxon>Viridiplantae</taxon>
        <taxon>Streptophyta</taxon>
        <taxon>Embryophyta</taxon>
        <taxon>Tracheophyta</taxon>
        <taxon>Spermatophyta</taxon>
        <taxon>Magnoliopsida</taxon>
        <taxon>Liliopsida</taxon>
        <taxon>Asparagales</taxon>
        <taxon>Orchidaceae</taxon>
        <taxon>Apostasioideae</taxon>
        <taxon>Apostasia</taxon>
    </lineage>
</organism>
<dbReference type="PANTHER" id="PTHR23272:SF179">
    <property type="entry name" value="ZINC FINGER BED DOMAIN-CONTAINING PROTEIN RICESLEEPER 2-LIKE ISOFORM X1"/>
    <property type="match status" value="1"/>
</dbReference>
<dbReference type="InterPro" id="IPR012337">
    <property type="entry name" value="RNaseH-like_sf"/>
</dbReference>
<accession>A0A2I0ALF4</accession>
<gene>
    <name evidence="2" type="ORF">AXF42_Ash014877</name>
</gene>
<proteinExistence type="predicted"/>
<dbReference type="PANTHER" id="PTHR23272">
    <property type="entry name" value="BED FINGER-RELATED"/>
    <property type="match status" value="1"/>
</dbReference>
<dbReference type="Pfam" id="PF14372">
    <property type="entry name" value="hAT-like_RNase-H"/>
    <property type="match status" value="1"/>
</dbReference>
<evidence type="ECO:0000313" key="3">
    <source>
        <dbReference type="Proteomes" id="UP000236161"/>
    </source>
</evidence>
<dbReference type="EMBL" id="KZ451973">
    <property type="protein sequence ID" value="PKA56374.1"/>
    <property type="molecule type" value="Genomic_DNA"/>
</dbReference>
<dbReference type="SUPFAM" id="SSF53098">
    <property type="entry name" value="Ribonuclease H-like"/>
    <property type="match status" value="1"/>
</dbReference>
<keyword evidence="3" id="KW-1185">Reference proteome</keyword>
<protein>
    <submittedName>
        <fullName evidence="2">AC transposase</fullName>
        <ecNumber evidence="2">1.1.1.1</ecNumber>
    </submittedName>
</protein>
<evidence type="ECO:0000313" key="2">
    <source>
        <dbReference type="EMBL" id="PKA56374.1"/>
    </source>
</evidence>
<dbReference type="GO" id="GO:0004022">
    <property type="term" value="F:alcohol dehydrogenase (NAD+) activity"/>
    <property type="evidence" value="ECO:0007669"/>
    <property type="project" value="UniProtKB-EC"/>
</dbReference>
<dbReference type="GO" id="GO:0003677">
    <property type="term" value="F:DNA binding"/>
    <property type="evidence" value="ECO:0007669"/>
    <property type="project" value="InterPro"/>
</dbReference>
<dbReference type="InterPro" id="IPR025525">
    <property type="entry name" value="hAT-like_transposase_RNase-H"/>
</dbReference>
<sequence>MLQTVIEYKDVFSCSKQRDKVYNSLPTDGEWAEARLICEKLQLFHEITELFSGSCYPTANLLFLKIYDIKVDLIAWVSSPDEVVSTVTSRMIDKFDKYWKIFNHVMAIAAVLYPRFKMKLVSFYFKEIYRELVAFEIQKIHNMCYDILHEHQARALEGKEDDGSIITRVLIFSCSSDRLSKFDFFVNEESDSMDVKSELDICLGESVLPRCENFDILTL</sequence>